<dbReference type="EMBL" id="JBJQND010000009">
    <property type="protein sequence ID" value="KAL3865722.1"/>
    <property type="molecule type" value="Genomic_DNA"/>
</dbReference>
<evidence type="ECO:0000256" key="1">
    <source>
        <dbReference type="SAM" id="MobiDB-lite"/>
    </source>
</evidence>
<protein>
    <submittedName>
        <fullName evidence="2">Uncharacterized protein</fullName>
    </submittedName>
</protein>
<feature type="compositionally biased region" description="Basic and acidic residues" evidence="1">
    <location>
        <begin position="253"/>
        <end position="263"/>
    </location>
</feature>
<organism evidence="2 3">
    <name type="scientific">Sinanodonta woodiana</name>
    <name type="common">Chinese pond mussel</name>
    <name type="synonym">Anodonta woodiana</name>
    <dbReference type="NCBI Taxonomy" id="1069815"/>
    <lineage>
        <taxon>Eukaryota</taxon>
        <taxon>Metazoa</taxon>
        <taxon>Spiralia</taxon>
        <taxon>Lophotrochozoa</taxon>
        <taxon>Mollusca</taxon>
        <taxon>Bivalvia</taxon>
        <taxon>Autobranchia</taxon>
        <taxon>Heteroconchia</taxon>
        <taxon>Palaeoheterodonta</taxon>
        <taxon>Unionida</taxon>
        <taxon>Unionoidea</taxon>
        <taxon>Unionidae</taxon>
        <taxon>Unioninae</taxon>
        <taxon>Sinanodonta</taxon>
    </lineage>
</organism>
<gene>
    <name evidence="2" type="ORF">ACJMK2_043082</name>
</gene>
<keyword evidence="3" id="KW-1185">Reference proteome</keyword>
<proteinExistence type="predicted"/>
<evidence type="ECO:0000313" key="3">
    <source>
        <dbReference type="Proteomes" id="UP001634394"/>
    </source>
</evidence>
<accession>A0ABD3VVV2</accession>
<feature type="compositionally biased region" description="Basic and acidic residues" evidence="1">
    <location>
        <begin position="230"/>
        <end position="241"/>
    </location>
</feature>
<feature type="region of interest" description="Disordered" evidence="1">
    <location>
        <begin position="221"/>
        <end position="263"/>
    </location>
</feature>
<sequence length="263" mass="29739">MGFLTPSPTSKLIIERKLDVVSLIPDEISLIPDEISLVPDEISISPGQTTNSTNNETTRSRNILTPAKIDKTTTTTTTTTSVNNAKSGLEILNESPDHKKPLQFTLKQEIEDLEKFTRSNYAHKEYLERTDLLEIINNATHVNDSKSKKEIDNDVTDIKTCNGSTTTTTTMAIEVITDKDHKATITTPPITTTNIIFNNGTITDQNYNTKRKMQTIDLYLETNRSNDTPLKSDNRPREGSYHQRPHLQPTEEMPDRESKWHIN</sequence>
<dbReference type="AlphaFoldDB" id="A0ABD3VVV2"/>
<name>A0ABD3VVV2_SINWO</name>
<evidence type="ECO:0000313" key="2">
    <source>
        <dbReference type="EMBL" id="KAL3865722.1"/>
    </source>
</evidence>
<dbReference type="Proteomes" id="UP001634394">
    <property type="component" value="Unassembled WGS sequence"/>
</dbReference>
<reference evidence="2 3" key="1">
    <citation type="submission" date="2024-11" db="EMBL/GenBank/DDBJ databases">
        <title>Chromosome-level genome assembly of the freshwater bivalve Anodonta woodiana.</title>
        <authorList>
            <person name="Chen X."/>
        </authorList>
    </citation>
    <scope>NUCLEOTIDE SEQUENCE [LARGE SCALE GENOMIC DNA]</scope>
    <source>
        <strain evidence="2">MN2024</strain>
        <tissue evidence="2">Gills</tissue>
    </source>
</reference>
<comment type="caution">
    <text evidence="2">The sequence shown here is derived from an EMBL/GenBank/DDBJ whole genome shotgun (WGS) entry which is preliminary data.</text>
</comment>